<gene>
    <name evidence="1" type="ORF">E8A74_31945</name>
</gene>
<name>A0A4U1J282_9BACT</name>
<organism evidence="1 2">
    <name type="scientific">Polyangium fumosum</name>
    <dbReference type="NCBI Taxonomy" id="889272"/>
    <lineage>
        <taxon>Bacteria</taxon>
        <taxon>Pseudomonadati</taxon>
        <taxon>Myxococcota</taxon>
        <taxon>Polyangia</taxon>
        <taxon>Polyangiales</taxon>
        <taxon>Polyangiaceae</taxon>
        <taxon>Polyangium</taxon>
    </lineage>
</organism>
<dbReference type="OrthoDB" id="9863137at2"/>
<dbReference type="AlphaFoldDB" id="A0A4U1J282"/>
<protein>
    <recommendedName>
        <fullName evidence="3">Endonuclease/exonuclease/phosphatase domain-containing protein</fullName>
    </recommendedName>
</protein>
<evidence type="ECO:0000313" key="1">
    <source>
        <dbReference type="EMBL" id="TKD01215.1"/>
    </source>
</evidence>
<dbReference type="SUPFAM" id="SSF56219">
    <property type="entry name" value="DNase I-like"/>
    <property type="match status" value="1"/>
</dbReference>
<proteinExistence type="predicted"/>
<dbReference type="Proteomes" id="UP000309215">
    <property type="component" value="Unassembled WGS sequence"/>
</dbReference>
<sequence length="280" mass="28890">MLDGIEPFTRPNPTMPNLNVITWNSTGETPQGAADLLDVINHLTTNGWLPDLIVIQEANAAPGGPIYQMLQGLGAAYNQPPAHATEGGPGGRGYILLLRIGIGGKGSFARADLANDQALLNWMNIHLSLSARQMALAELATMRMPATATLTVGGRNVPFLTWHAPRGPGQVLTGATLGGGANPDAYLFLQNSGIYGPLVAPGPNNLGLIAGDLNVNVATLNHNTGIPALPYILPGFVGVSDNLDHILGHANAGGAPPTFSGSGHFPASGTHNILVSTVGF</sequence>
<dbReference type="RefSeq" id="WP_136932907.1">
    <property type="nucleotide sequence ID" value="NZ_SSMQ01000041.1"/>
</dbReference>
<dbReference type="EMBL" id="SSMQ01000041">
    <property type="protein sequence ID" value="TKD01215.1"/>
    <property type="molecule type" value="Genomic_DNA"/>
</dbReference>
<evidence type="ECO:0008006" key="3">
    <source>
        <dbReference type="Google" id="ProtNLM"/>
    </source>
</evidence>
<accession>A0A4U1J282</accession>
<dbReference type="InterPro" id="IPR036691">
    <property type="entry name" value="Endo/exonu/phosph_ase_sf"/>
</dbReference>
<evidence type="ECO:0000313" key="2">
    <source>
        <dbReference type="Proteomes" id="UP000309215"/>
    </source>
</evidence>
<comment type="caution">
    <text evidence="1">The sequence shown here is derived from an EMBL/GenBank/DDBJ whole genome shotgun (WGS) entry which is preliminary data.</text>
</comment>
<keyword evidence="2" id="KW-1185">Reference proteome</keyword>
<reference evidence="1 2" key="1">
    <citation type="submission" date="2019-04" db="EMBL/GenBank/DDBJ databases">
        <authorList>
            <person name="Li Y."/>
            <person name="Wang J."/>
        </authorList>
    </citation>
    <scope>NUCLEOTIDE SEQUENCE [LARGE SCALE GENOMIC DNA]</scope>
    <source>
        <strain evidence="1 2">DSM 14668</strain>
    </source>
</reference>